<dbReference type="AlphaFoldDB" id="A0A8H3KSM7"/>
<reference evidence="1" key="1">
    <citation type="submission" date="2019-10" db="EMBL/GenBank/DDBJ databases">
        <title>Conservation and host-specific expression of non-tandemly repeated heterogenous ribosome RNA gene in arbuscular mycorrhizal fungi.</title>
        <authorList>
            <person name="Maeda T."/>
            <person name="Kobayashi Y."/>
            <person name="Nakagawa T."/>
            <person name="Ezawa T."/>
            <person name="Yamaguchi K."/>
            <person name="Bino T."/>
            <person name="Nishimoto Y."/>
            <person name="Shigenobu S."/>
            <person name="Kawaguchi M."/>
        </authorList>
    </citation>
    <scope>NUCLEOTIDE SEQUENCE</scope>
    <source>
        <strain evidence="1">HR1</strain>
    </source>
</reference>
<name>A0A8H3KSM7_9GLOM</name>
<dbReference type="EMBL" id="BLAL01000004">
    <property type="protein sequence ID" value="GES72692.1"/>
    <property type="molecule type" value="Genomic_DNA"/>
</dbReference>
<sequence>MKIAIKKNEQEIERHTKCIQNLNKVSDQITKSITKISSTLESLTANQYKVTSIKLTQQKILQAIQNLTISYDTQDRTNNHERPETDNAITYMLDYSEQNSSPGDSEFKTEKDMPNAHWVTLRGKIFNEDTSLIADTEKGSTNIVVNTQRWSLGKFF</sequence>
<evidence type="ECO:0000313" key="1">
    <source>
        <dbReference type="EMBL" id="GES72692.1"/>
    </source>
</evidence>
<gene>
    <name evidence="1" type="ORF">RCL2_000024800</name>
</gene>
<evidence type="ECO:0000313" key="2">
    <source>
        <dbReference type="Proteomes" id="UP000615446"/>
    </source>
</evidence>
<proteinExistence type="predicted"/>
<comment type="caution">
    <text evidence="1">The sequence shown here is derived from an EMBL/GenBank/DDBJ whole genome shotgun (WGS) entry which is preliminary data.</text>
</comment>
<dbReference type="Proteomes" id="UP000615446">
    <property type="component" value="Unassembled WGS sequence"/>
</dbReference>
<accession>A0A8H3KSM7</accession>
<protein>
    <submittedName>
        <fullName evidence="1">Uncharacterized protein</fullName>
    </submittedName>
</protein>
<organism evidence="1 2">
    <name type="scientific">Rhizophagus clarus</name>
    <dbReference type="NCBI Taxonomy" id="94130"/>
    <lineage>
        <taxon>Eukaryota</taxon>
        <taxon>Fungi</taxon>
        <taxon>Fungi incertae sedis</taxon>
        <taxon>Mucoromycota</taxon>
        <taxon>Glomeromycotina</taxon>
        <taxon>Glomeromycetes</taxon>
        <taxon>Glomerales</taxon>
        <taxon>Glomeraceae</taxon>
        <taxon>Rhizophagus</taxon>
    </lineage>
</organism>